<reference evidence="1" key="1">
    <citation type="submission" date="2021-05" db="EMBL/GenBank/DDBJ databases">
        <authorList>
            <person name="Alioto T."/>
            <person name="Alioto T."/>
            <person name="Gomez Garrido J."/>
        </authorList>
    </citation>
    <scope>NUCLEOTIDE SEQUENCE</scope>
</reference>
<dbReference type="EMBL" id="HBUF01352069">
    <property type="protein sequence ID" value="CAG6714664.1"/>
    <property type="molecule type" value="Transcribed_RNA"/>
</dbReference>
<name>A0A8D8XZ07_9HEMI</name>
<proteinExistence type="predicted"/>
<accession>A0A8D8XZ07</accession>
<dbReference type="AlphaFoldDB" id="A0A8D8XZ07"/>
<protein>
    <submittedName>
        <fullName evidence="1">Uncharacterized protein</fullName>
    </submittedName>
</protein>
<dbReference type="EMBL" id="HBUF01125150">
    <property type="protein sequence ID" value="CAG6643010.1"/>
    <property type="molecule type" value="Transcribed_RNA"/>
</dbReference>
<dbReference type="EMBL" id="HBUF01125148">
    <property type="protein sequence ID" value="CAG6643006.1"/>
    <property type="molecule type" value="Transcribed_RNA"/>
</dbReference>
<sequence>MPSVSESSNTLENPCIAPSSPLLIPEHNCRAPQVSCTSSPVTIAIVLAQILCKTSPIPIGRTPGHLSRATPRRARIARILCQSTIPFAMKRIRDATDSLKLVL</sequence>
<dbReference type="EMBL" id="HBUF01352068">
    <property type="protein sequence ID" value="CAG6714663.1"/>
    <property type="molecule type" value="Transcribed_RNA"/>
</dbReference>
<dbReference type="EMBL" id="HBUF01125149">
    <property type="protein sequence ID" value="CAG6643008.1"/>
    <property type="molecule type" value="Transcribed_RNA"/>
</dbReference>
<organism evidence="1">
    <name type="scientific">Cacopsylla melanoneura</name>
    <dbReference type="NCBI Taxonomy" id="428564"/>
    <lineage>
        <taxon>Eukaryota</taxon>
        <taxon>Metazoa</taxon>
        <taxon>Ecdysozoa</taxon>
        <taxon>Arthropoda</taxon>
        <taxon>Hexapoda</taxon>
        <taxon>Insecta</taxon>
        <taxon>Pterygota</taxon>
        <taxon>Neoptera</taxon>
        <taxon>Paraneoptera</taxon>
        <taxon>Hemiptera</taxon>
        <taxon>Sternorrhyncha</taxon>
        <taxon>Psylloidea</taxon>
        <taxon>Psyllidae</taxon>
        <taxon>Psyllinae</taxon>
        <taxon>Cacopsylla</taxon>
    </lineage>
</organism>
<dbReference type="EMBL" id="HBUF01352067">
    <property type="protein sequence ID" value="CAG6714662.1"/>
    <property type="molecule type" value="Transcribed_RNA"/>
</dbReference>
<evidence type="ECO:0000313" key="1">
    <source>
        <dbReference type="EMBL" id="CAG6714662.1"/>
    </source>
</evidence>
<dbReference type="EMBL" id="HBUF01195601">
    <property type="protein sequence ID" value="CAG6659943.1"/>
    <property type="molecule type" value="Transcribed_RNA"/>
</dbReference>